<dbReference type="SUPFAM" id="SSF47413">
    <property type="entry name" value="lambda repressor-like DNA-binding domains"/>
    <property type="match status" value="1"/>
</dbReference>
<dbReference type="RefSeq" id="WP_377052147.1">
    <property type="nucleotide sequence ID" value="NZ_JBHLVZ010000043.1"/>
</dbReference>
<dbReference type="Pfam" id="PF17765">
    <property type="entry name" value="MLTR_LBD"/>
    <property type="match status" value="1"/>
</dbReference>
<dbReference type="PANTHER" id="PTHR35010:SF4">
    <property type="entry name" value="BLL5781 PROTEIN"/>
    <property type="match status" value="1"/>
</dbReference>
<dbReference type="PANTHER" id="PTHR35010">
    <property type="entry name" value="BLL4672 PROTEIN-RELATED"/>
    <property type="match status" value="1"/>
</dbReference>
<dbReference type="PROSITE" id="PS50943">
    <property type="entry name" value="HTH_CROC1"/>
    <property type="match status" value="1"/>
</dbReference>
<evidence type="ECO:0000313" key="3">
    <source>
        <dbReference type="Proteomes" id="UP001589789"/>
    </source>
</evidence>
<dbReference type="Gene3D" id="1.10.260.40">
    <property type="entry name" value="lambda repressor-like DNA-binding domains"/>
    <property type="match status" value="1"/>
</dbReference>
<accession>A0ABV6IUZ4</accession>
<comment type="caution">
    <text evidence="2">The sequence shown here is derived from an EMBL/GenBank/DDBJ whole genome shotgun (WGS) entry which is preliminary data.</text>
</comment>
<dbReference type="InterPro" id="IPR001387">
    <property type="entry name" value="Cro/C1-type_HTH"/>
</dbReference>
<dbReference type="Pfam" id="PF13560">
    <property type="entry name" value="HTH_31"/>
    <property type="match status" value="1"/>
</dbReference>
<dbReference type="SMART" id="SM00530">
    <property type="entry name" value="HTH_XRE"/>
    <property type="match status" value="1"/>
</dbReference>
<evidence type="ECO:0000313" key="2">
    <source>
        <dbReference type="EMBL" id="MFC0387074.1"/>
    </source>
</evidence>
<evidence type="ECO:0000259" key="1">
    <source>
        <dbReference type="PROSITE" id="PS50943"/>
    </source>
</evidence>
<dbReference type="CDD" id="cd00093">
    <property type="entry name" value="HTH_XRE"/>
    <property type="match status" value="1"/>
</dbReference>
<name>A0ABV6IUZ4_9PROT</name>
<proteinExistence type="predicted"/>
<keyword evidence="3" id="KW-1185">Reference proteome</keyword>
<dbReference type="EMBL" id="JBHLVZ010000043">
    <property type="protein sequence ID" value="MFC0387074.1"/>
    <property type="molecule type" value="Genomic_DNA"/>
</dbReference>
<protein>
    <submittedName>
        <fullName evidence="2">Helix-turn-helix domain-containing protein</fullName>
    </submittedName>
</protein>
<dbReference type="Proteomes" id="UP001589789">
    <property type="component" value="Unassembled WGS sequence"/>
</dbReference>
<dbReference type="Gene3D" id="3.30.450.180">
    <property type="match status" value="1"/>
</dbReference>
<reference evidence="2 3" key="1">
    <citation type="submission" date="2024-09" db="EMBL/GenBank/DDBJ databases">
        <authorList>
            <person name="Sun Q."/>
            <person name="Mori K."/>
        </authorList>
    </citation>
    <scope>NUCLEOTIDE SEQUENCE [LARGE SCALE GENOMIC DNA]</scope>
    <source>
        <strain evidence="2 3">CCM 7468</strain>
    </source>
</reference>
<feature type="domain" description="HTH cro/C1-type" evidence="1">
    <location>
        <begin position="12"/>
        <end position="66"/>
    </location>
</feature>
<gene>
    <name evidence="2" type="ORF">ACFFIC_16165</name>
</gene>
<dbReference type="InterPro" id="IPR010982">
    <property type="entry name" value="Lambda_DNA-bd_dom_sf"/>
</dbReference>
<organism evidence="2 3">
    <name type="scientific">Muricoccus vinaceus</name>
    <dbReference type="NCBI Taxonomy" id="424704"/>
    <lineage>
        <taxon>Bacteria</taxon>
        <taxon>Pseudomonadati</taxon>
        <taxon>Pseudomonadota</taxon>
        <taxon>Alphaproteobacteria</taxon>
        <taxon>Acetobacterales</taxon>
        <taxon>Roseomonadaceae</taxon>
        <taxon>Muricoccus</taxon>
    </lineage>
</organism>
<dbReference type="InterPro" id="IPR041413">
    <property type="entry name" value="MLTR_LBD"/>
</dbReference>
<sequence length="257" mass="27709">MSTRAAPIGDHLRAWRQRRRMSQMDLALEAEISTRHLSCLETGRAMPSRGMVLRLAEQLEVPLRERNLWLAAAGYAPAYPERPIGDPAMAPARAAVEAVLAAHAPNPALAVDRHWNLVSANATVAALIRGADAALLAPPVNVLRLVLHPGGLAPRVGDLGTLKGHLLSRLARQATVSGDAALAELLRELRAYPAPPGGAEEPEALALPFRLRVGEDEMSFLTTTMVFGTAHEVALSELTVETFFPLDDATREALRRL</sequence>